<feature type="compositionally biased region" description="Gly residues" evidence="1">
    <location>
        <begin position="129"/>
        <end position="139"/>
    </location>
</feature>
<reference evidence="3" key="1">
    <citation type="submission" date="2016-11" db="EMBL/GenBank/DDBJ databases">
        <title>The genome sequence of Colletotrichum cuscutae.</title>
        <authorList>
            <person name="Baroncelli R."/>
        </authorList>
    </citation>
    <scope>NUCLEOTIDE SEQUENCE</scope>
    <source>
        <strain evidence="3">IMI 304802</strain>
    </source>
</reference>
<protein>
    <submittedName>
        <fullName evidence="3">Uncharacterized protein</fullName>
    </submittedName>
</protein>
<name>A0AAI9XJK8_9PEZI</name>
<gene>
    <name evidence="3" type="ORF">CCUS01_10792</name>
</gene>
<keyword evidence="2" id="KW-1133">Transmembrane helix</keyword>
<evidence type="ECO:0000256" key="2">
    <source>
        <dbReference type="SAM" id="Phobius"/>
    </source>
</evidence>
<feature type="compositionally biased region" description="Basic and acidic residues" evidence="1">
    <location>
        <begin position="636"/>
        <end position="648"/>
    </location>
</feature>
<dbReference type="EMBL" id="MPDP01000296">
    <property type="protein sequence ID" value="KAK1452561.1"/>
    <property type="molecule type" value="Genomic_DNA"/>
</dbReference>
<dbReference type="AlphaFoldDB" id="A0AAI9XJK8"/>
<evidence type="ECO:0000313" key="4">
    <source>
        <dbReference type="Proteomes" id="UP001239213"/>
    </source>
</evidence>
<evidence type="ECO:0000256" key="1">
    <source>
        <dbReference type="SAM" id="MobiDB-lite"/>
    </source>
</evidence>
<feature type="transmembrane region" description="Helical" evidence="2">
    <location>
        <begin position="243"/>
        <end position="263"/>
    </location>
</feature>
<feature type="compositionally biased region" description="Gly residues" evidence="1">
    <location>
        <begin position="727"/>
        <end position="737"/>
    </location>
</feature>
<evidence type="ECO:0000313" key="3">
    <source>
        <dbReference type="EMBL" id="KAK1452561.1"/>
    </source>
</evidence>
<feature type="region of interest" description="Disordered" evidence="1">
    <location>
        <begin position="1"/>
        <end position="23"/>
    </location>
</feature>
<feature type="transmembrane region" description="Helical" evidence="2">
    <location>
        <begin position="427"/>
        <end position="452"/>
    </location>
</feature>
<keyword evidence="2" id="KW-0472">Membrane</keyword>
<feature type="transmembrane region" description="Helical" evidence="2">
    <location>
        <begin position="26"/>
        <end position="46"/>
    </location>
</feature>
<sequence>MVRDEPAKTQVVRGGRGRGGSSSRATLSRFLGPVMATLIFVVIVAAERSVDDISTSMGDREAGSSTNFSGNRRNNVWLWRRLWIPRLGWTEAAGPGDYAGGAGGWPGRLGTGSSGPAAAADAGKASGTSSGGVGAGAGGEVSENKEWWEWGGANGVSPDADADAGAGAEEDGPAGLPELLGLEIDEMEFGKCTSAECPATPDDDVVPVVLLLTDVVAGIVDDSKREKDGSIVGAIQTWRPLQLLPLFFLLLFLLHCSLYPLMYPYQTTTDVAPSVLLFLLLVSAATDGMGRALTLDWVRFVAADRQSRCNCSLRWKVNVKFKLCFRTSLSVSLPNPGNPVSCFVSSSNPKYVDRFLHNSGKFKVAHSHPNLASGDEMFVLCPACLAVYFITLSCFAKRKGHENRRTKINGDAGDSGRKRYPYRAGAAVMYVGLEPCFPTQIPCFLFFFFSYATELSPVVVPRPDSRCICRKAPSSHYWQSALASQHRAFGVSIACCRLAPRFNVVGDPLLFSTKANSSALVPGRSALLGSFVFSNIGSSYGSSCSHFEDRSGSKTGVILRFFPWLGCFTLRQDTHIGDDNWTDANTKSPGTSHEKNHTVSILALACSFYVTMPGFASAAANDYGLVGKPVEWSERESHKRLQGKHDRCPSPANVFPGPGFRRRRMIYRMPRVRRGARNRRTKETEEPSSERIGTGEGEAGRNPLDLGTGNGLLRKTPRQAHGKGREGNGAGAGPGGGKEQERCAPAYSQLHDWIEHSKVSRGKGMDRGGGGGGGGGRGGGPGGVFLFSPGTPFFWFFVPLRGFFFFLAPTKWGGGGGGGGVLRNAKDHALLCVSTLQSAEKKHMITTSTSAAVTSSEFL</sequence>
<feature type="transmembrane region" description="Helical" evidence="2">
    <location>
        <begin position="377"/>
        <end position="396"/>
    </location>
</feature>
<accession>A0AAI9XJK8</accession>
<feature type="region of interest" description="Disordered" evidence="1">
    <location>
        <begin position="636"/>
        <end position="655"/>
    </location>
</feature>
<feature type="region of interest" description="Disordered" evidence="1">
    <location>
        <begin position="672"/>
        <end position="741"/>
    </location>
</feature>
<keyword evidence="4" id="KW-1185">Reference proteome</keyword>
<feature type="region of interest" description="Disordered" evidence="1">
    <location>
        <begin position="107"/>
        <end position="172"/>
    </location>
</feature>
<feature type="transmembrane region" description="Helical" evidence="2">
    <location>
        <begin position="275"/>
        <end position="293"/>
    </location>
</feature>
<proteinExistence type="predicted"/>
<feature type="compositionally biased region" description="Low complexity" evidence="1">
    <location>
        <begin position="163"/>
        <end position="172"/>
    </location>
</feature>
<dbReference type="Proteomes" id="UP001239213">
    <property type="component" value="Unassembled WGS sequence"/>
</dbReference>
<comment type="caution">
    <text evidence="3">The sequence shown here is derived from an EMBL/GenBank/DDBJ whole genome shotgun (WGS) entry which is preliminary data.</text>
</comment>
<feature type="compositionally biased region" description="Low complexity" evidence="1">
    <location>
        <begin position="114"/>
        <end position="128"/>
    </location>
</feature>
<keyword evidence="2" id="KW-0812">Transmembrane</keyword>
<organism evidence="3 4">
    <name type="scientific">Colletotrichum cuscutae</name>
    <dbReference type="NCBI Taxonomy" id="1209917"/>
    <lineage>
        <taxon>Eukaryota</taxon>
        <taxon>Fungi</taxon>
        <taxon>Dikarya</taxon>
        <taxon>Ascomycota</taxon>
        <taxon>Pezizomycotina</taxon>
        <taxon>Sordariomycetes</taxon>
        <taxon>Hypocreomycetidae</taxon>
        <taxon>Glomerellales</taxon>
        <taxon>Glomerellaceae</taxon>
        <taxon>Colletotrichum</taxon>
        <taxon>Colletotrichum acutatum species complex</taxon>
    </lineage>
</organism>